<dbReference type="EMBL" id="JBBXMP010000270">
    <property type="protein sequence ID" value="KAL0058843.1"/>
    <property type="molecule type" value="Genomic_DNA"/>
</dbReference>
<evidence type="ECO:0000313" key="1">
    <source>
        <dbReference type="EMBL" id="KAL0058843.1"/>
    </source>
</evidence>
<accession>A0ABR2ZC32</accession>
<sequence>MVTAYFTHPAPNAVSLDPGNQTRDSLQLEHVAPAYPAPVPSIYNMTSGDVEEIVSLPPRPLPMADILMTRTAPLWLDVLRVNYQKACFGDDVVRRELVPRMKVVEIVGDRFGMIMRGREGKQEVIDGEAREFVEFRVMNGVNHFMHWDFPKETVDLLKDILDG</sequence>
<keyword evidence="2" id="KW-1185">Reference proteome</keyword>
<dbReference type="Proteomes" id="UP001437256">
    <property type="component" value="Unassembled WGS sequence"/>
</dbReference>
<evidence type="ECO:0000313" key="2">
    <source>
        <dbReference type="Proteomes" id="UP001437256"/>
    </source>
</evidence>
<organism evidence="1 2">
    <name type="scientific">Marasmius tenuissimus</name>
    <dbReference type="NCBI Taxonomy" id="585030"/>
    <lineage>
        <taxon>Eukaryota</taxon>
        <taxon>Fungi</taxon>
        <taxon>Dikarya</taxon>
        <taxon>Basidiomycota</taxon>
        <taxon>Agaricomycotina</taxon>
        <taxon>Agaricomycetes</taxon>
        <taxon>Agaricomycetidae</taxon>
        <taxon>Agaricales</taxon>
        <taxon>Marasmiineae</taxon>
        <taxon>Marasmiaceae</taxon>
        <taxon>Marasmius</taxon>
    </lineage>
</organism>
<proteinExistence type="predicted"/>
<reference evidence="1 2" key="1">
    <citation type="submission" date="2024-05" db="EMBL/GenBank/DDBJ databases">
        <title>A draft genome resource for the thread blight pathogen Marasmius tenuissimus strain MS-2.</title>
        <authorList>
            <person name="Yulfo-Soto G.E."/>
            <person name="Baruah I.K."/>
            <person name="Amoako-Attah I."/>
            <person name="Bukari Y."/>
            <person name="Meinhardt L.W."/>
            <person name="Bailey B.A."/>
            <person name="Cohen S.P."/>
        </authorList>
    </citation>
    <scope>NUCLEOTIDE SEQUENCE [LARGE SCALE GENOMIC DNA]</scope>
    <source>
        <strain evidence="1 2">MS-2</strain>
    </source>
</reference>
<name>A0ABR2ZC32_9AGAR</name>
<comment type="caution">
    <text evidence="1">The sequence shown here is derived from an EMBL/GenBank/DDBJ whole genome shotgun (WGS) entry which is preliminary data.</text>
</comment>
<gene>
    <name evidence="1" type="ORF">AAF712_014447</name>
</gene>
<protein>
    <submittedName>
        <fullName evidence="1">Uncharacterized protein</fullName>
    </submittedName>
</protein>